<keyword evidence="3" id="KW-1185">Reference proteome</keyword>
<gene>
    <name evidence="2" type="ORF">J2736_001112</name>
</gene>
<organism evidence="2 3">
    <name type="scientific">Paenibacillus qinlingensis</name>
    <dbReference type="NCBI Taxonomy" id="1837343"/>
    <lineage>
        <taxon>Bacteria</taxon>
        <taxon>Bacillati</taxon>
        <taxon>Bacillota</taxon>
        <taxon>Bacilli</taxon>
        <taxon>Bacillales</taxon>
        <taxon>Paenibacillaceae</taxon>
        <taxon>Paenibacillus</taxon>
    </lineage>
</organism>
<dbReference type="RefSeq" id="WP_310224229.1">
    <property type="nucleotide sequence ID" value="NZ_JAVDSB010000001.1"/>
</dbReference>
<feature type="signal peptide" evidence="1">
    <location>
        <begin position="1"/>
        <end position="29"/>
    </location>
</feature>
<reference evidence="2 3" key="1">
    <citation type="submission" date="2023-07" db="EMBL/GenBank/DDBJ databases">
        <title>Sorghum-associated microbial communities from plants grown in Nebraska, USA.</title>
        <authorList>
            <person name="Schachtman D."/>
        </authorList>
    </citation>
    <scope>NUCLEOTIDE SEQUENCE [LARGE SCALE GENOMIC DNA]</scope>
    <source>
        <strain evidence="2 3">CC258</strain>
    </source>
</reference>
<dbReference type="InterPro" id="IPR015943">
    <property type="entry name" value="WD40/YVTN_repeat-like_dom_sf"/>
</dbReference>
<accession>A0ABU1NR49</accession>
<comment type="caution">
    <text evidence="2">The sequence shown here is derived from an EMBL/GenBank/DDBJ whole genome shotgun (WGS) entry which is preliminary data.</text>
</comment>
<protein>
    <submittedName>
        <fullName evidence="2">Uncharacterized protein</fullName>
    </submittedName>
</protein>
<dbReference type="CDD" id="cd15482">
    <property type="entry name" value="Sialidase_non-viral"/>
    <property type="match status" value="1"/>
</dbReference>
<evidence type="ECO:0000313" key="2">
    <source>
        <dbReference type="EMBL" id="MDR6549929.1"/>
    </source>
</evidence>
<evidence type="ECO:0000256" key="1">
    <source>
        <dbReference type="SAM" id="SignalP"/>
    </source>
</evidence>
<name>A0ABU1NR49_9BACL</name>
<feature type="chain" id="PRO_5046943362" evidence="1">
    <location>
        <begin position="30"/>
        <end position="878"/>
    </location>
</feature>
<dbReference type="Gene3D" id="2.130.10.10">
    <property type="entry name" value="YVTN repeat-like/Quinoprotein amine dehydrogenase"/>
    <property type="match status" value="1"/>
</dbReference>
<sequence length="878" mass="97971">MRRKSIVGLATLLCAAMAILPLPHSNAHANDLPVGTVVGSVLTTDIRAFVNGSAIRSMNIDGKTAIYVEDLRSHGFHIAWEPNQRQVSIFPDPNELDPSKNDPNLGFTNAGIGDPIADVVATDIHTFALGKEIPSYNVEGRTAVFLQDLSPLLGGLTWNEQVHTASFLSDTTLAADPRAVQSSKYPLQVEQTSGTRFTIYFKDDGLYVGDSRIGFGQDGRVMLSVTKMAQLFAYQTEMQDHGLYLSDKTYGFRITPQQDTVSLYWFNGKTNEVKLTFPTIERDGELYVSEYDLKQLFGYSSNWQSELKQLDIDYSHFDVKDFGVSRHTNNYLYTLKGLYVGPSSSEMPTISMFVSRNGTKLGSNSETSLMEQTSANGSPMYQFSSSVQLDLGNNDIQIVYHIGNRMIYSNAFNNSLTPLLLNPVINYSDLSHGLGSFSSITLDSPKTGLIFTDNDKIELKGAVLKAQSNGLQAVIEKEDNGNWIDSETTLIPFDETRLAASLPLNHGTGRYRVTLRSNLSIPSPRQTTTYIDVARFYVDYRDNLPGIQGMQSSDALSWRDGKLLRTSDNGLSWQVVIPDRMTDKDRLLAAKFEVPLWGYAVYLTDDPQPNLIATHQVDDGVWESVVLPTSEAWETSADVKPIVANLYTDPAYIMLTSSTEDNHTLKSLYRTDDRGKTWIRVGNLSSDIAGSPTGLSYRNAKEGWLTTMHDSANPIPLYRTQDGGETWSLQHADVPIDVQKVSANAYPPVFDHESNYHAIFIAEFIQDNKKTYVIYESRDAGETWLPLPYRLHDLQDIPVLHFDSLLMGRAISQDGQTIYTMDTYNRSDWQPIKPNISLQNVTQFYLRMDGMGWALKKGSVLVTSDGGRTWEEPGAIRN</sequence>
<keyword evidence="1" id="KW-0732">Signal</keyword>
<dbReference type="SUPFAM" id="SSF110296">
    <property type="entry name" value="Oligoxyloglucan reducing end-specific cellobiohydrolase"/>
    <property type="match status" value="1"/>
</dbReference>
<dbReference type="Proteomes" id="UP001267290">
    <property type="component" value="Unassembled WGS sequence"/>
</dbReference>
<evidence type="ECO:0000313" key="3">
    <source>
        <dbReference type="Proteomes" id="UP001267290"/>
    </source>
</evidence>
<proteinExistence type="predicted"/>
<dbReference type="EMBL" id="JAVDSB010000001">
    <property type="protein sequence ID" value="MDR6549929.1"/>
    <property type="molecule type" value="Genomic_DNA"/>
</dbReference>